<feature type="domain" description="Aminoglycoside phosphotransferase" evidence="2">
    <location>
        <begin position="108"/>
        <end position="316"/>
    </location>
</feature>
<dbReference type="EMBL" id="LT853694">
    <property type="protein sequence ID" value="SMQ48484.1"/>
    <property type="molecule type" value="Genomic_DNA"/>
</dbReference>
<dbReference type="SUPFAM" id="SSF56112">
    <property type="entry name" value="Protein kinase-like (PK-like)"/>
    <property type="match status" value="1"/>
</dbReference>
<dbReference type="Pfam" id="PF01636">
    <property type="entry name" value="APH"/>
    <property type="match status" value="1"/>
</dbReference>
<feature type="compositionally biased region" description="Acidic residues" evidence="1">
    <location>
        <begin position="465"/>
        <end position="482"/>
    </location>
</feature>
<proteinExistence type="predicted"/>
<dbReference type="InterPro" id="IPR011009">
    <property type="entry name" value="Kinase-like_dom_sf"/>
</dbReference>
<accession>A0A1X7RM20</accession>
<dbReference type="Proteomes" id="UP000215127">
    <property type="component" value="Chromosome 3"/>
</dbReference>
<evidence type="ECO:0000259" key="2">
    <source>
        <dbReference type="Pfam" id="PF01636"/>
    </source>
</evidence>
<protein>
    <recommendedName>
        <fullName evidence="2">Aminoglycoside phosphotransferase domain-containing protein</fullName>
    </recommendedName>
</protein>
<name>A0A1X7RM20_ZYMT9</name>
<sequence>MAIPPDHQQDDSLGTSVDTKPSADESTAETKDSPGAEGQGDAASATSGDSWEDEQPPLQLNYDALKHIATYFIPGTRGKCIDITNLQRGTFHEIRELHFADGSTCIGRFTRDKKEHVSVLESETATVDYVRQHTSIRVPDIYFINCNPQHVVGAAFVLMEKLPGRHLYCFWEKLGLKHKLAVVEAIAGVLAQLMKLEFDTIGSMTAGGEIGPLCDMAYPDEQIGYGPFDNTLDYFLSFLKPGVPMDAALAKQYDAVGTVLRSFFEKQRSNPIYHAPYRMIHGDFDAQNMLFEFDDGEEPPRLVGIIDWDYSHSGPIYSLCEYPIFIQDVDWQASRPFYRQNRVLRKFFVQKLANHYPKGSNERRNVKECFRQKNYTVNWFDNSFMGRHWPTDEDEAYSVRQYLYGHGPADPGDDMQFKAPYGGRWGWEADSEMGSEDEVGEVEGDGIDEKGDFYDVGPYSIWRDDESDGEESDDGKSEDEESSDGRATMMAPDA</sequence>
<reference evidence="3 4" key="1">
    <citation type="submission" date="2016-06" db="EMBL/GenBank/DDBJ databases">
        <authorList>
            <person name="Kjaerup R.B."/>
            <person name="Dalgaard T.S."/>
            <person name="Juul-Madsen H.R."/>
        </authorList>
    </citation>
    <scope>NUCLEOTIDE SEQUENCE [LARGE SCALE GENOMIC DNA]</scope>
</reference>
<feature type="region of interest" description="Disordered" evidence="1">
    <location>
        <begin position="431"/>
        <end position="494"/>
    </location>
</feature>
<evidence type="ECO:0000313" key="4">
    <source>
        <dbReference type="Proteomes" id="UP000215127"/>
    </source>
</evidence>
<evidence type="ECO:0000256" key="1">
    <source>
        <dbReference type="SAM" id="MobiDB-lite"/>
    </source>
</evidence>
<dbReference type="STRING" id="1276538.A0A1X7RM20"/>
<feature type="compositionally biased region" description="Acidic residues" evidence="1">
    <location>
        <begin position="431"/>
        <end position="446"/>
    </location>
</feature>
<dbReference type="AlphaFoldDB" id="A0A1X7RM20"/>
<dbReference type="InterPro" id="IPR002575">
    <property type="entry name" value="Aminoglycoside_PTrfase"/>
</dbReference>
<feature type="region of interest" description="Disordered" evidence="1">
    <location>
        <begin position="1"/>
        <end position="56"/>
    </location>
</feature>
<dbReference type="Gene3D" id="3.90.1200.10">
    <property type="match status" value="1"/>
</dbReference>
<evidence type="ECO:0000313" key="3">
    <source>
        <dbReference type="EMBL" id="SMQ48484.1"/>
    </source>
</evidence>
<dbReference type="InterPro" id="IPR051678">
    <property type="entry name" value="AGP_Transferase"/>
</dbReference>
<dbReference type="PANTHER" id="PTHR21310">
    <property type="entry name" value="AMINOGLYCOSIDE PHOSPHOTRANSFERASE-RELATED-RELATED"/>
    <property type="match status" value="1"/>
</dbReference>
<organism evidence="3 4">
    <name type="scientific">Zymoseptoria tritici (strain ST99CH_3D7)</name>
    <dbReference type="NCBI Taxonomy" id="1276538"/>
    <lineage>
        <taxon>Eukaryota</taxon>
        <taxon>Fungi</taxon>
        <taxon>Dikarya</taxon>
        <taxon>Ascomycota</taxon>
        <taxon>Pezizomycotina</taxon>
        <taxon>Dothideomycetes</taxon>
        <taxon>Dothideomycetidae</taxon>
        <taxon>Mycosphaerellales</taxon>
        <taxon>Mycosphaerellaceae</taxon>
        <taxon>Zymoseptoria</taxon>
    </lineage>
</organism>
<keyword evidence="4" id="KW-1185">Reference proteome</keyword>
<gene>
    <name evidence="3" type="ORF">ZT3D7_G3633</name>
</gene>
<dbReference type="PANTHER" id="PTHR21310:SF13">
    <property type="entry name" value="AMINOGLYCOSIDE PHOSPHOTRANSFERASE DOMAIN-CONTAINING PROTEIN"/>
    <property type="match status" value="1"/>
</dbReference>